<dbReference type="SMART" id="SM00717">
    <property type="entry name" value="SANT"/>
    <property type="match status" value="2"/>
</dbReference>
<feature type="compositionally biased region" description="Pro residues" evidence="1">
    <location>
        <begin position="533"/>
        <end position="550"/>
    </location>
</feature>
<keyword evidence="5" id="KW-1185">Reference proteome</keyword>
<gene>
    <name evidence="4" type="ORF">TrST_g11330</name>
</gene>
<feature type="domain" description="HTH myb-type" evidence="3">
    <location>
        <begin position="389"/>
        <end position="439"/>
    </location>
</feature>
<dbReference type="CDD" id="cd00167">
    <property type="entry name" value="SANT"/>
    <property type="match status" value="1"/>
</dbReference>
<dbReference type="PROSITE" id="PS51294">
    <property type="entry name" value="HTH_MYB"/>
    <property type="match status" value="1"/>
</dbReference>
<dbReference type="GO" id="GO:0000978">
    <property type="term" value="F:RNA polymerase II cis-regulatory region sequence-specific DNA binding"/>
    <property type="evidence" value="ECO:0007669"/>
    <property type="project" value="TreeGrafter"/>
</dbReference>
<dbReference type="InterPro" id="IPR017930">
    <property type="entry name" value="Myb_dom"/>
</dbReference>
<accession>A0A9W7AKP9</accession>
<feature type="region of interest" description="Disordered" evidence="1">
    <location>
        <begin position="221"/>
        <end position="309"/>
    </location>
</feature>
<dbReference type="EMBL" id="BRXY01000145">
    <property type="protein sequence ID" value="GMH71137.1"/>
    <property type="molecule type" value="Genomic_DNA"/>
</dbReference>
<organism evidence="4 5">
    <name type="scientific">Triparma strigata</name>
    <dbReference type="NCBI Taxonomy" id="1606541"/>
    <lineage>
        <taxon>Eukaryota</taxon>
        <taxon>Sar</taxon>
        <taxon>Stramenopiles</taxon>
        <taxon>Ochrophyta</taxon>
        <taxon>Bolidophyceae</taxon>
        <taxon>Parmales</taxon>
        <taxon>Triparmaceae</taxon>
        <taxon>Triparma</taxon>
    </lineage>
</organism>
<evidence type="ECO:0000259" key="3">
    <source>
        <dbReference type="PROSITE" id="PS51294"/>
    </source>
</evidence>
<evidence type="ECO:0000313" key="4">
    <source>
        <dbReference type="EMBL" id="GMH71137.1"/>
    </source>
</evidence>
<dbReference type="InterPro" id="IPR050560">
    <property type="entry name" value="MYB_TF"/>
</dbReference>
<protein>
    <submittedName>
        <fullName evidence="4">Uncharacterized protein</fullName>
    </submittedName>
</protein>
<comment type="caution">
    <text evidence="4">The sequence shown here is derived from an EMBL/GenBank/DDBJ whole genome shotgun (WGS) entry which is preliminary data.</text>
</comment>
<dbReference type="Pfam" id="PF00249">
    <property type="entry name" value="Myb_DNA-binding"/>
    <property type="match status" value="1"/>
</dbReference>
<dbReference type="InterPro" id="IPR009057">
    <property type="entry name" value="Homeodomain-like_sf"/>
</dbReference>
<proteinExistence type="predicted"/>
<reference evidence="5" key="1">
    <citation type="journal article" date="2023" name="Commun. Biol.">
        <title>Genome analysis of Parmales, the sister group of diatoms, reveals the evolutionary specialization of diatoms from phago-mixotrophs to photoautotrophs.</title>
        <authorList>
            <person name="Ban H."/>
            <person name="Sato S."/>
            <person name="Yoshikawa S."/>
            <person name="Yamada K."/>
            <person name="Nakamura Y."/>
            <person name="Ichinomiya M."/>
            <person name="Sato N."/>
            <person name="Blanc-Mathieu R."/>
            <person name="Endo H."/>
            <person name="Kuwata A."/>
            <person name="Ogata H."/>
        </authorList>
    </citation>
    <scope>NUCLEOTIDE SEQUENCE [LARGE SCALE GENOMIC DNA]</scope>
    <source>
        <strain evidence="5">NIES 3701</strain>
    </source>
</reference>
<feature type="compositionally biased region" description="Polar residues" evidence="1">
    <location>
        <begin position="224"/>
        <end position="233"/>
    </location>
</feature>
<sequence>MLVFPSATEISVAASRQATGLVNSVLRRTVLIPSIEAFCASLSAFTDEVILPNFISSSTGSFEGGFIGTMMQLRDMLVYNHKALQLPEEGITERANLIIQTACDLRNSVVNDGGALSQTVMSSIYAYDETKMTMAMVSSPPNLSSPAPVALIGAPGAAPVAPPAAATPPSFSNPIVDQNFVERHHNPYSASDSFRRVAPLEAMGIAASLVNTLRGGAKAPDAVFTNNTHLSPQPQAPPNPHSVNSVSPDLSPASYSTSGSVSSSDGSPYPTSSNNYNHNLTSPQALTSFEPKRTVPSTDTNTVARKRQPSVKIRRKLNDSRVSLEARSSRKTPQRWESWEDNMLLTLRNANPDWTWQQLAMGLQANGFNRGPKQTRERFINHLAEGNNVKGPWSEQEDRQLISAWHEYGNRWTKIATFIAGRSEISVKNRFKTIENILSKRRLPINIENVLATKAAPIKYRRKTDSGADSDSDDEFVANRHLYITTLPKEVPPPPPAPSQPEGLFAAGAPPEAISSVGGAQELATYSGTPQSPAAPPTPPPQPTQPTQPV</sequence>
<dbReference type="InterPro" id="IPR001005">
    <property type="entry name" value="SANT/Myb"/>
</dbReference>
<dbReference type="Proteomes" id="UP001165085">
    <property type="component" value="Unassembled WGS sequence"/>
</dbReference>
<dbReference type="AlphaFoldDB" id="A0A9W7AKP9"/>
<evidence type="ECO:0000313" key="5">
    <source>
        <dbReference type="Proteomes" id="UP001165085"/>
    </source>
</evidence>
<evidence type="ECO:0000259" key="2">
    <source>
        <dbReference type="PROSITE" id="PS50090"/>
    </source>
</evidence>
<feature type="domain" description="Myb-like" evidence="2">
    <location>
        <begin position="328"/>
        <end position="383"/>
    </location>
</feature>
<dbReference type="GO" id="GO:0005634">
    <property type="term" value="C:nucleus"/>
    <property type="evidence" value="ECO:0007669"/>
    <property type="project" value="TreeGrafter"/>
</dbReference>
<dbReference type="PANTHER" id="PTHR45614">
    <property type="entry name" value="MYB PROTEIN-RELATED"/>
    <property type="match status" value="1"/>
</dbReference>
<evidence type="ECO:0000256" key="1">
    <source>
        <dbReference type="SAM" id="MobiDB-lite"/>
    </source>
</evidence>
<feature type="domain" description="Myb-like" evidence="2">
    <location>
        <begin position="385"/>
        <end position="435"/>
    </location>
</feature>
<dbReference type="PROSITE" id="PS50090">
    <property type="entry name" value="MYB_LIKE"/>
    <property type="match status" value="2"/>
</dbReference>
<feature type="compositionally biased region" description="Low complexity" evidence="1">
    <location>
        <begin position="241"/>
        <end position="273"/>
    </location>
</feature>
<dbReference type="OrthoDB" id="2143914at2759"/>
<feature type="compositionally biased region" description="Polar residues" evidence="1">
    <location>
        <begin position="274"/>
        <end position="287"/>
    </location>
</feature>
<feature type="compositionally biased region" description="Pro residues" evidence="1">
    <location>
        <begin position="490"/>
        <end position="499"/>
    </location>
</feature>
<name>A0A9W7AKP9_9STRA</name>
<dbReference type="Gene3D" id="1.10.10.60">
    <property type="entry name" value="Homeodomain-like"/>
    <property type="match status" value="1"/>
</dbReference>
<dbReference type="GO" id="GO:0000981">
    <property type="term" value="F:DNA-binding transcription factor activity, RNA polymerase II-specific"/>
    <property type="evidence" value="ECO:0007669"/>
    <property type="project" value="TreeGrafter"/>
</dbReference>
<dbReference type="SUPFAM" id="SSF46689">
    <property type="entry name" value="Homeodomain-like"/>
    <property type="match status" value="1"/>
</dbReference>
<feature type="region of interest" description="Disordered" evidence="1">
    <location>
        <begin position="487"/>
        <end position="550"/>
    </location>
</feature>